<keyword evidence="1" id="KW-0812">Transmembrane</keyword>
<evidence type="ECO:0000256" key="1">
    <source>
        <dbReference type="SAM" id="Phobius"/>
    </source>
</evidence>
<keyword evidence="3" id="KW-1185">Reference proteome</keyword>
<protein>
    <submittedName>
        <fullName evidence="2">Uncharacterized protein</fullName>
    </submittedName>
</protein>
<sequence>MFLIFRLCITVYIIKYTYILYYFLNNPFRTISPNFNMNEINKITQITLSQQYKNIMNKDTTVP</sequence>
<dbReference type="AlphaFoldDB" id="A0AB34AI06"/>
<reference evidence="2 3" key="1">
    <citation type="submission" date="2019-07" db="EMBL/GenBank/DDBJ databases">
        <title>Whole genome shotgun sequence of Staphylococcus cohnii subsp. urealyticus NBRC 109766.</title>
        <authorList>
            <person name="Hosoyama A."/>
            <person name="Uohara A."/>
            <person name="Ohji S."/>
            <person name="Ichikawa N."/>
        </authorList>
    </citation>
    <scope>NUCLEOTIDE SEQUENCE [LARGE SCALE GENOMIC DNA]</scope>
    <source>
        <strain evidence="2 3">NBRC 109766</strain>
    </source>
</reference>
<feature type="transmembrane region" description="Helical" evidence="1">
    <location>
        <begin position="7"/>
        <end position="24"/>
    </location>
</feature>
<evidence type="ECO:0000313" key="3">
    <source>
        <dbReference type="Proteomes" id="UP000321839"/>
    </source>
</evidence>
<dbReference type="Proteomes" id="UP000321839">
    <property type="component" value="Unassembled WGS sequence"/>
</dbReference>
<comment type="caution">
    <text evidence="2">The sequence shown here is derived from an EMBL/GenBank/DDBJ whole genome shotgun (WGS) entry which is preliminary data.</text>
</comment>
<gene>
    <name evidence="2" type="ORF">SCO02_15310</name>
</gene>
<dbReference type="EMBL" id="BKAW01000007">
    <property type="protein sequence ID" value="GEQ03090.1"/>
    <property type="molecule type" value="Genomic_DNA"/>
</dbReference>
<name>A0AB34AI06_STAUR</name>
<accession>A0AB34AI06</accession>
<proteinExistence type="predicted"/>
<evidence type="ECO:0000313" key="2">
    <source>
        <dbReference type="EMBL" id="GEQ03090.1"/>
    </source>
</evidence>
<keyword evidence="1" id="KW-0472">Membrane</keyword>
<organism evidence="2 3">
    <name type="scientific">Staphylococcus ureilyticus</name>
    <name type="common">Staphylococcus cohnii subsp. urealyticus</name>
    <dbReference type="NCBI Taxonomy" id="94138"/>
    <lineage>
        <taxon>Bacteria</taxon>
        <taxon>Bacillati</taxon>
        <taxon>Bacillota</taxon>
        <taxon>Bacilli</taxon>
        <taxon>Bacillales</taxon>
        <taxon>Staphylococcaceae</taxon>
        <taxon>Staphylococcus</taxon>
        <taxon>Staphylococcus cohnii species complex</taxon>
    </lineage>
</organism>
<keyword evidence="1" id="KW-1133">Transmembrane helix</keyword>